<dbReference type="EMBL" id="JACJQT010000103">
    <property type="protein sequence ID" value="MBD2281276.1"/>
    <property type="molecule type" value="Genomic_DNA"/>
</dbReference>
<name>A0ABR8C3K8_APHFL</name>
<dbReference type="InterPro" id="IPR002397">
    <property type="entry name" value="Cyt_P450_B"/>
</dbReference>
<dbReference type="InterPro" id="IPR001128">
    <property type="entry name" value="Cyt_P450"/>
</dbReference>
<protein>
    <submittedName>
        <fullName evidence="2">Cytochrome P450</fullName>
    </submittedName>
</protein>
<dbReference type="InterPro" id="IPR036396">
    <property type="entry name" value="Cyt_P450_sf"/>
</dbReference>
<sequence length="381" mass="42893">MSDHTAPQDWNPQDTEVLADKRHAYDEMRERCPVAHSDMMHWSVFRHTDVVAVINDPDTFINASRYHAIPNAMNGLEHAKHREILAPYFCASAMAGFEPKCREIATNAMQAILRPGTADAVADIAEPIAFRTMCAFLGWPQTMWERIRDWNHSNHASTFPPDTESMRMIAEEYAAIVTEALEDHRRQDIRDDVTGQLMMTEVDGHRWNNEDIIAVLRNWIAGHGTVTASMSIVIAHLAEDQNLQRCLREQPQLIPAAIDELLRVDGPLVANTRTTTREATINGRKIPEGERISLMWIAANRDPQAFDAPDEILLERDQQSNLVYGGGIHYCLGAPLARLELRVTIETLLAHTTEISLASPDPLERETYSGNGFVAVPVHIR</sequence>
<comment type="similarity">
    <text evidence="1">Belongs to the cytochrome P450 family.</text>
</comment>
<dbReference type="PANTHER" id="PTHR46696">
    <property type="entry name" value="P450, PUTATIVE (EUROFUNG)-RELATED"/>
    <property type="match status" value="1"/>
</dbReference>
<accession>A0ABR8C3K8</accession>
<dbReference type="PRINTS" id="PR00359">
    <property type="entry name" value="BP450"/>
</dbReference>
<dbReference type="SUPFAM" id="SSF48264">
    <property type="entry name" value="Cytochrome P450"/>
    <property type="match status" value="1"/>
</dbReference>
<gene>
    <name evidence="2" type="ORF">H6F99_24285</name>
</gene>
<dbReference type="PANTHER" id="PTHR46696:SF6">
    <property type="entry name" value="P450, PUTATIVE (EUROFUNG)-RELATED"/>
    <property type="match status" value="1"/>
</dbReference>
<dbReference type="RefSeq" id="WP_190384469.1">
    <property type="nucleotide sequence ID" value="NZ_JACJQT010000103.1"/>
</dbReference>
<organism evidence="2 3">
    <name type="scientific">Aphanizomenon flos-aquae FACHB-1040</name>
    <dbReference type="NCBI Taxonomy" id="2692887"/>
    <lineage>
        <taxon>Bacteria</taxon>
        <taxon>Bacillati</taxon>
        <taxon>Cyanobacteriota</taxon>
        <taxon>Cyanophyceae</taxon>
        <taxon>Nostocales</taxon>
        <taxon>Aphanizomenonaceae</taxon>
        <taxon>Aphanizomenon</taxon>
    </lineage>
</organism>
<evidence type="ECO:0000256" key="1">
    <source>
        <dbReference type="ARBA" id="ARBA00010617"/>
    </source>
</evidence>
<evidence type="ECO:0000313" key="2">
    <source>
        <dbReference type="EMBL" id="MBD2281276.1"/>
    </source>
</evidence>
<reference evidence="2 3" key="1">
    <citation type="journal article" date="2020" name="ISME J.">
        <title>Comparative genomics reveals insights into cyanobacterial evolution and habitat adaptation.</title>
        <authorList>
            <person name="Chen M.Y."/>
            <person name="Teng W.K."/>
            <person name="Zhao L."/>
            <person name="Hu C.X."/>
            <person name="Zhou Y.K."/>
            <person name="Han B.P."/>
            <person name="Song L.R."/>
            <person name="Shu W.S."/>
        </authorList>
    </citation>
    <scope>NUCLEOTIDE SEQUENCE [LARGE SCALE GENOMIC DNA]</scope>
    <source>
        <strain evidence="2 3">FACHB-1040</strain>
    </source>
</reference>
<dbReference type="Proteomes" id="UP000606721">
    <property type="component" value="Unassembled WGS sequence"/>
</dbReference>
<dbReference type="Gene3D" id="1.10.630.10">
    <property type="entry name" value="Cytochrome P450"/>
    <property type="match status" value="1"/>
</dbReference>
<evidence type="ECO:0000313" key="3">
    <source>
        <dbReference type="Proteomes" id="UP000606721"/>
    </source>
</evidence>
<keyword evidence="3" id="KW-1185">Reference proteome</keyword>
<proteinExistence type="inferred from homology"/>
<dbReference type="Pfam" id="PF00067">
    <property type="entry name" value="p450"/>
    <property type="match status" value="1"/>
</dbReference>
<comment type="caution">
    <text evidence="2">The sequence shown here is derived from an EMBL/GenBank/DDBJ whole genome shotgun (WGS) entry which is preliminary data.</text>
</comment>